<name>A0A7L0KXM7_9SYLV</name>
<sequence>RMTKKILLDICKQQKLYWTPYLNDTLYLHYKGFDRLENLEEYTGLKCLWLQCNGLRKIENLEAQTELRSLYLQLNLIEKIENLEPLQKLDSLNISNNYIRTIENLSCLKVLQTLQIAHNKLQTVEDIQHLQECPSISVLDLSHNNLSDPSIVAILETMPNLHVLNLMGNEVIKKIANYRKTLTVRLKQLTYLDDRPVFPKDRACAEAWAVGGLEAEKAEREKWETRERKKIQDSIDALAAIRQRAKEKRRQNCMEGVATDTQEGFSLQLTIDYSVDLPGQEAATGKDVLPEREEYAEIEQFKLETLETLSLDELPDLEDVVVSEFPLEEEIFVQKDYHPKIEIISEVTNYSNSALEENNKSMLENSVEVPTGIFSNVCQNHKEHGKEHLRPLLKSFFTEPDNSERYLEIKDKAAAPLKPLIQEVITEPKHHLLLSPVCHQPDVPNLWEENGKITFHLPFVLLTGNGSDGEAQGLAEGEGCPHKAQDDKDGESGLD</sequence>
<evidence type="ECO:0000256" key="11">
    <source>
        <dbReference type="SAM" id="MobiDB-lite"/>
    </source>
</evidence>
<evidence type="ECO:0000256" key="1">
    <source>
        <dbReference type="ARBA" id="ARBA00004138"/>
    </source>
</evidence>
<comment type="similarity">
    <text evidence="2 10">Belongs to the DNAAF1 family.</text>
</comment>
<comment type="caution">
    <text evidence="12">The sequence shown here is derived from an EMBL/GenBank/DDBJ whole genome shotgun (WGS) entry which is preliminary data.</text>
</comment>
<keyword evidence="5 10" id="KW-0677">Repeat</keyword>
<dbReference type="InterPro" id="IPR032675">
    <property type="entry name" value="LRR_dom_sf"/>
</dbReference>
<evidence type="ECO:0000313" key="13">
    <source>
        <dbReference type="Proteomes" id="UP000567822"/>
    </source>
</evidence>
<keyword evidence="4 10" id="KW-0433">Leucine-rich repeat</keyword>
<protein>
    <recommendedName>
        <fullName evidence="8 10">Dynein axonemal assembly factor 1</fullName>
    </recommendedName>
</protein>
<evidence type="ECO:0000256" key="6">
    <source>
        <dbReference type="ARBA" id="ARBA00023069"/>
    </source>
</evidence>
<evidence type="ECO:0000256" key="10">
    <source>
        <dbReference type="RuleBase" id="RU364076"/>
    </source>
</evidence>
<dbReference type="SMART" id="SM00365">
    <property type="entry name" value="LRR_SD22"/>
    <property type="match status" value="4"/>
</dbReference>
<comment type="function">
    <text evidence="9 10">Cilium-specific protein required for the stability of the ciliary architecture. Plays a role in cytoplasmic preassembly of dynein arms. Involved in regulation of microtubule-based cilia and actin-based brush border microvilli.</text>
</comment>
<dbReference type="InterPro" id="IPR001611">
    <property type="entry name" value="Leu-rich_rpt"/>
</dbReference>
<dbReference type="GO" id="GO:0070840">
    <property type="term" value="F:dynein complex binding"/>
    <property type="evidence" value="ECO:0007669"/>
    <property type="project" value="UniProtKB-UniRule"/>
</dbReference>
<feature type="compositionally biased region" description="Basic and acidic residues" evidence="11">
    <location>
        <begin position="479"/>
        <end position="495"/>
    </location>
</feature>
<dbReference type="GO" id="GO:0005930">
    <property type="term" value="C:axoneme"/>
    <property type="evidence" value="ECO:0007669"/>
    <property type="project" value="TreeGrafter"/>
</dbReference>
<dbReference type="PANTHER" id="PTHR45973">
    <property type="entry name" value="PROTEIN PHOSPHATASE 1 REGULATORY SUBUNIT SDS22-RELATED"/>
    <property type="match status" value="1"/>
</dbReference>
<keyword evidence="13" id="KW-1185">Reference proteome</keyword>
<evidence type="ECO:0000256" key="7">
    <source>
        <dbReference type="ARBA" id="ARBA00023273"/>
    </source>
</evidence>
<dbReference type="Pfam" id="PF14580">
    <property type="entry name" value="LRR_9"/>
    <property type="match status" value="1"/>
</dbReference>
<dbReference type="PANTHER" id="PTHR45973:SF19">
    <property type="entry name" value="DYNEIN AXONEMAL ASSEMBLY FACTOR 1"/>
    <property type="match status" value="1"/>
</dbReference>
<keyword evidence="7 10" id="KW-0966">Cell projection</keyword>
<keyword evidence="3" id="KW-0597">Phosphoprotein</keyword>
<keyword evidence="6 10" id="KW-0969">Cilium</keyword>
<feature type="region of interest" description="Disordered" evidence="11">
    <location>
        <begin position="468"/>
        <end position="495"/>
    </location>
</feature>
<feature type="non-terminal residue" evidence="12">
    <location>
        <position position="1"/>
    </location>
</feature>
<comment type="subcellular location">
    <subcellularLocation>
        <location evidence="1 10">Cell projection</location>
        <location evidence="1 10">Cilium</location>
    </subcellularLocation>
</comment>
<dbReference type="SUPFAM" id="SSF52075">
    <property type="entry name" value="Outer arm dynein light chain 1"/>
    <property type="match status" value="1"/>
</dbReference>
<reference evidence="12 13" key="1">
    <citation type="submission" date="2019-09" db="EMBL/GenBank/DDBJ databases">
        <title>Bird 10,000 Genomes (B10K) Project - Family phase.</title>
        <authorList>
            <person name="Zhang G."/>
        </authorList>
    </citation>
    <scope>NUCLEOTIDE SEQUENCE [LARGE SCALE GENOMIC DNA]</scope>
    <source>
        <strain evidence="12">B10K-DU-009-59</strain>
        <tissue evidence="12">Muscle</tissue>
    </source>
</reference>
<feature type="non-terminal residue" evidence="12">
    <location>
        <position position="495"/>
    </location>
</feature>
<dbReference type="Gene3D" id="3.80.10.10">
    <property type="entry name" value="Ribonuclease Inhibitor"/>
    <property type="match status" value="2"/>
</dbReference>
<gene>
    <name evidence="12" type="primary">Dnaaf1</name>
    <name evidence="12" type="ORF">SYLVIR_R13749</name>
</gene>
<evidence type="ECO:0000256" key="5">
    <source>
        <dbReference type="ARBA" id="ARBA00022737"/>
    </source>
</evidence>
<accession>A0A7L0KXM7</accession>
<evidence type="ECO:0000256" key="4">
    <source>
        <dbReference type="ARBA" id="ARBA00022614"/>
    </source>
</evidence>
<evidence type="ECO:0000256" key="9">
    <source>
        <dbReference type="ARBA" id="ARBA00046066"/>
    </source>
</evidence>
<proteinExistence type="inferred from homology"/>
<evidence type="ECO:0000256" key="2">
    <source>
        <dbReference type="ARBA" id="ARBA00006453"/>
    </source>
</evidence>
<dbReference type="EMBL" id="VXAN01000058">
    <property type="protein sequence ID" value="NXK60977.1"/>
    <property type="molecule type" value="Genomic_DNA"/>
</dbReference>
<dbReference type="FunFam" id="3.80.10.10:FF:000331">
    <property type="entry name" value="Dynein assembly factor 1, axonemal homolog"/>
    <property type="match status" value="1"/>
</dbReference>
<dbReference type="AlphaFoldDB" id="A0A7L0KXM7"/>
<dbReference type="GO" id="GO:0035082">
    <property type="term" value="P:axoneme assembly"/>
    <property type="evidence" value="ECO:0007669"/>
    <property type="project" value="TreeGrafter"/>
</dbReference>
<evidence type="ECO:0000256" key="3">
    <source>
        <dbReference type="ARBA" id="ARBA00022553"/>
    </source>
</evidence>
<dbReference type="PROSITE" id="PS51450">
    <property type="entry name" value="LRR"/>
    <property type="match status" value="4"/>
</dbReference>
<dbReference type="InterPro" id="IPR050576">
    <property type="entry name" value="Cilia_flagella_integrity"/>
</dbReference>
<dbReference type="FunFam" id="3.80.10.10:FF:000166">
    <property type="entry name" value="Dynein assembly factor 1, axonemal"/>
    <property type="match status" value="1"/>
</dbReference>
<organism evidence="12 13">
    <name type="scientific">Sylvietta virens</name>
    <name type="common">Green crombec</name>
    <dbReference type="NCBI Taxonomy" id="208069"/>
    <lineage>
        <taxon>Eukaryota</taxon>
        <taxon>Metazoa</taxon>
        <taxon>Chordata</taxon>
        <taxon>Craniata</taxon>
        <taxon>Vertebrata</taxon>
        <taxon>Euteleostomi</taxon>
        <taxon>Archelosauria</taxon>
        <taxon>Archosauria</taxon>
        <taxon>Dinosauria</taxon>
        <taxon>Saurischia</taxon>
        <taxon>Theropoda</taxon>
        <taxon>Coelurosauria</taxon>
        <taxon>Aves</taxon>
        <taxon>Neognathae</taxon>
        <taxon>Neoaves</taxon>
        <taxon>Telluraves</taxon>
        <taxon>Australaves</taxon>
        <taxon>Passeriformes</taxon>
        <taxon>Sylvioidea</taxon>
        <taxon>Sylviidae</taxon>
        <taxon>Acrocephalinae</taxon>
        <taxon>Sylvietta</taxon>
    </lineage>
</organism>
<evidence type="ECO:0000256" key="8">
    <source>
        <dbReference type="ARBA" id="ARBA00024429"/>
    </source>
</evidence>
<evidence type="ECO:0000313" key="12">
    <source>
        <dbReference type="EMBL" id="NXK60977.1"/>
    </source>
</evidence>
<dbReference type="Proteomes" id="UP000567822">
    <property type="component" value="Unassembled WGS sequence"/>
</dbReference>